<name>A0A0D0B312_9AGAR</name>
<proteinExistence type="predicted"/>
<dbReference type="Proteomes" id="UP000053593">
    <property type="component" value="Unassembled WGS sequence"/>
</dbReference>
<keyword evidence="3" id="KW-1185">Reference proteome</keyword>
<keyword evidence="1" id="KW-0812">Transmembrane</keyword>
<keyword evidence="1" id="KW-0472">Membrane</keyword>
<evidence type="ECO:0000313" key="3">
    <source>
        <dbReference type="Proteomes" id="UP000053593"/>
    </source>
</evidence>
<dbReference type="AlphaFoldDB" id="A0A0D0B312"/>
<feature type="transmembrane region" description="Helical" evidence="1">
    <location>
        <begin position="54"/>
        <end position="70"/>
    </location>
</feature>
<evidence type="ECO:0000256" key="1">
    <source>
        <dbReference type="SAM" id="Phobius"/>
    </source>
</evidence>
<sequence>MPSLFVGNAISSQYTIIFIFFSSQRLSLLFQFWTCNKNRSGTSYRSRFQERREYPIALILYVYVLSGIQVRT</sequence>
<dbReference type="HOGENOM" id="CLU_2722505_0_0_1"/>
<feature type="transmembrane region" description="Helical" evidence="1">
    <location>
        <begin position="12"/>
        <end position="33"/>
    </location>
</feature>
<reference evidence="2 3" key="1">
    <citation type="submission" date="2014-04" db="EMBL/GenBank/DDBJ databases">
        <title>Evolutionary Origins and Diversification of the Mycorrhizal Mutualists.</title>
        <authorList>
            <consortium name="DOE Joint Genome Institute"/>
            <consortium name="Mycorrhizal Genomics Consortium"/>
            <person name="Kohler A."/>
            <person name="Kuo A."/>
            <person name="Nagy L.G."/>
            <person name="Floudas D."/>
            <person name="Copeland A."/>
            <person name="Barry K.W."/>
            <person name="Cichocki N."/>
            <person name="Veneault-Fourrey C."/>
            <person name="LaButti K."/>
            <person name="Lindquist E.A."/>
            <person name="Lipzen A."/>
            <person name="Lundell T."/>
            <person name="Morin E."/>
            <person name="Murat C."/>
            <person name="Riley R."/>
            <person name="Ohm R."/>
            <person name="Sun H."/>
            <person name="Tunlid A."/>
            <person name="Henrissat B."/>
            <person name="Grigoriev I.V."/>
            <person name="Hibbett D.S."/>
            <person name="Martin F."/>
        </authorList>
    </citation>
    <scope>NUCLEOTIDE SEQUENCE [LARGE SCALE GENOMIC DNA]</scope>
    <source>
        <strain evidence="2 3">FD-317 M1</strain>
    </source>
</reference>
<protein>
    <submittedName>
        <fullName evidence="2">Uncharacterized protein</fullName>
    </submittedName>
</protein>
<dbReference type="EMBL" id="KN834790">
    <property type="protein sequence ID" value="KIK57580.1"/>
    <property type="molecule type" value="Genomic_DNA"/>
</dbReference>
<keyword evidence="1" id="KW-1133">Transmembrane helix</keyword>
<gene>
    <name evidence="2" type="ORF">GYMLUDRAFT_753202</name>
</gene>
<evidence type="ECO:0000313" key="2">
    <source>
        <dbReference type="EMBL" id="KIK57580.1"/>
    </source>
</evidence>
<accession>A0A0D0B312</accession>
<organism evidence="2 3">
    <name type="scientific">Collybiopsis luxurians FD-317 M1</name>
    <dbReference type="NCBI Taxonomy" id="944289"/>
    <lineage>
        <taxon>Eukaryota</taxon>
        <taxon>Fungi</taxon>
        <taxon>Dikarya</taxon>
        <taxon>Basidiomycota</taxon>
        <taxon>Agaricomycotina</taxon>
        <taxon>Agaricomycetes</taxon>
        <taxon>Agaricomycetidae</taxon>
        <taxon>Agaricales</taxon>
        <taxon>Marasmiineae</taxon>
        <taxon>Omphalotaceae</taxon>
        <taxon>Collybiopsis</taxon>
        <taxon>Collybiopsis luxurians</taxon>
    </lineage>
</organism>